<keyword evidence="5" id="KW-0378">Hydrolase</keyword>
<dbReference type="PROSITE" id="PS51257">
    <property type="entry name" value="PROKAR_LIPOPROTEIN"/>
    <property type="match status" value="1"/>
</dbReference>
<dbReference type="InterPro" id="IPR045155">
    <property type="entry name" value="Beta-lactam_cat"/>
</dbReference>
<comment type="catalytic activity">
    <reaction evidence="1">
        <text>a beta-lactam + H2O = a substituted beta-amino acid</text>
        <dbReference type="Rhea" id="RHEA:20401"/>
        <dbReference type="ChEBI" id="CHEBI:15377"/>
        <dbReference type="ChEBI" id="CHEBI:35627"/>
        <dbReference type="ChEBI" id="CHEBI:140347"/>
        <dbReference type="EC" id="3.5.2.6"/>
    </reaction>
</comment>
<dbReference type="EMBL" id="JALHLG010000001">
    <property type="protein sequence ID" value="MCJ2185406.1"/>
    <property type="molecule type" value="Genomic_DNA"/>
</dbReference>
<feature type="domain" description="Beta-lactamase class A catalytic" evidence="4">
    <location>
        <begin position="54"/>
        <end position="270"/>
    </location>
</feature>
<dbReference type="Pfam" id="PF13354">
    <property type="entry name" value="Beta-lactamase2"/>
    <property type="match status" value="1"/>
</dbReference>
<sequence length="308" mass="32488">MIDRRGAIVGAAVTLLAGCGQGRLSALGKTGGNLSSHVEGLRRIEQAARGRLGAFILDPASGTSFGWRENERFTHCSSFKLSLAAMLLAGADKGTLDLDEILHWQKADVLSYSPVTSKNISGGLTVRELARAALVTSDNTAANTLLRRFGGPEALTRFWRAAGDKVSRLDRYEPELNHTPPGTALDTTTPAAMAQTVGKLVTGDILEPASRTVLREWMMAVSTGRKRIRAGFPADWVAGDKTGTGIGETRHTYADLAFGGPKGAPPVIVAAYFEPERLAPPIDAVSEGALADVGRLAAAAFPFHGGRA</sequence>
<reference evidence="5 6" key="1">
    <citation type="submission" date="2022-04" db="EMBL/GenBank/DDBJ databases">
        <title>Identification of a novel bacterium isolated from mangrove sediments.</title>
        <authorList>
            <person name="Pan X."/>
        </authorList>
    </citation>
    <scope>NUCLEOTIDE SEQUENCE [LARGE SCALE GENOMIC DNA]</scope>
    <source>
        <strain evidence="5 6">B2638</strain>
    </source>
</reference>
<dbReference type="Proteomes" id="UP001202281">
    <property type="component" value="Unassembled WGS sequence"/>
</dbReference>
<dbReference type="InterPro" id="IPR000871">
    <property type="entry name" value="Beta-lactam_class-A"/>
</dbReference>
<evidence type="ECO:0000256" key="3">
    <source>
        <dbReference type="ARBA" id="ARBA00012865"/>
    </source>
</evidence>
<keyword evidence="6" id="KW-1185">Reference proteome</keyword>
<protein>
    <recommendedName>
        <fullName evidence="3">beta-lactamase</fullName>
        <ecNumber evidence="3">3.5.2.6</ecNumber>
    </recommendedName>
</protein>
<accession>A0ABT0BK15</accession>
<dbReference type="SUPFAM" id="SSF56601">
    <property type="entry name" value="beta-lactamase/transpeptidase-like"/>
    <property type="match status" value="1"/>
</dbReference>
<dbReference type="PRINTS" id="PR00118">
    <property type="entry name" value="BLACTAMASEA"/>
</dbReference>
<evidence type="ECO:0000313" key="5">
    <source>
        <dbReference type="EMBL" id="MCJ2185406.1"/>
    </source>
</evidence>
<evidence type="ECO:0000256" key="1">
    <source>
        <dbReference type="ARBA" id="ARBA00001526"/>
    </source>
</evidence>
<evidence type="ECO:0000256" key="2">
    <source>
        <dbReference type="ARBA" id="ARBA00009009"/>
    </source>
</evidence>
<dbReference type="PANTHER" id="PTHR35333:SF3">
    <property type="entry name" value="BETA-LACTAMASE-TYPE TRANSPEPTIDASE FOLD CONTAINING PROTEIN"/>
    <property type="match status" value="1"/>
</dbReference>
<dbReference type="GO" id="GO:0008800">
    <property type="term" value="F:beta-lactamase activity"/>
    <property type="evidence" value="ECO:0007669"/>
    <property type="project" value="UniProtKB-EC"/>
</dbReference>
<evidence type="ECO:0000259" key="4">
    <source>
        <dbReference type="Pfam" id="PF13354"/>
    </source>
</evidence>
<organism evidence="5 6">
    <name type="scientific">Novosphingobium beihaiensis</name>
    <dbReference type="NCBI Taxonomy" id="2930389"/>
    <lineage>
        <taxon>Bacteria</taxon>
        <taxon>Pseudomonadati</taxon>
        <taxon>Pseudomonadota</taxon>
        <taxon>Alphaproteobacteria</taxon>
        <taxon>Sphingomonadales</taxon>
        <taxon>Sphingomonadaceae</taxon>
        <taxon>Novosphingobium</taxon>
    </lineage>
</organism>
<comment type="caution">
    <text evidence="5">The sequence shown here is derived from an EMBL/GenBank/DDBJ whole genome shotgun (WGS) entry which is preliminary data.</text>
</comment>
<dbReference type="InterPro" id="IPR012338">
    <property type="entry name" value="Beta-lactam/transpept-like"/>
</dbReference>
<evidence type="ECO:0000313" key="6">
    <source>
        <dbReference type="Proteomes" id="UP001202281"/>
    </source>
</evidence>
<dbReference type="NCBIfam" id="NF033103">
    <property type="entry name" value="bla_class_A"/>
    <property type="match status" value="1"/>
</dbReference>
<comment type="similarity">
    <text evidence="2">Belongs to the class-A beta-lactamase family.</text>
</comment>
<gene>
    <name evidence="5" type="primary">bla</name>
    <name evidence="5" type="ORF">MTR66_01095</name>
</gene>
<dbReference type="Gene3D" id="3.40.710.10">
    <property type="entry name" value="DD-peptidase/beta-lactamase superfamily"/>
    <property type="match status" value="1"/>
</dbReference>
<name>A0ABT0BK15_9SPHN</name>
<dbReference type="EC" id="3.5.2.6" evidence="3"/>
<dbReference type="RefSeq" id="WP_243917155.1">
    <property type="nucleotide sequence ID" value="NZ_JALHLG010000001.1"/>
</dbReference>
<dbReference type="PANTHER" id="PTHR35333">
    <property type="entry name" value="BETA-LACTAMASE"/>
    <property type="match status" value="1"/>
</dbReference>
<proteinExistence type="inferred from homology"/>